<feature type="domain" description="CsbD-like" evidence="3">
    <location>
        <begin position="5"/>
        <end position="55"/>
    </location>
</feature>
<dbReference type="EMBL" id="QJKF01000009">
    <property type="protein sequence ID" value="PXX60888.1"/>
    <property type="molecule type" value="Genomic_DNA"/>
</dbReference>
<evidence type="ECO:0000259" key="3">
    <source>
        <dbReference type="Pfam" id="PF05532"/>
    </source>
</evidence>
<evidence type="ECO:0000256" key="1">
    <source>
        <dbReference type="ARBA" id="ARBA00009129"/>
    </source>
</evidence>
<dbReference type="Proteomes" id="UP000247569">
    <property type="component" value="Unassembled WGS sequence"/>
</dbReference>
<evidence type="ECO:0000313" key="5">
    <source>
        <dbReference type="Proteomes" id="UP000247569"/>
    </source>
</evidence>
<comment type="similarity">
    <text evidence="1">Belongs to the UPF0337 (CsbD) family.</text>
</comment>
<gene>
    <name evidence="4" type="ORF">DFR70_10979</name>
</gene>
<reference evidence="4 5" key="1">
    <citation type="submission" date="2018-05" db="EMBL/GenBank/DDBJ databases">
        <title>Genomic Encyclopedia of Type Strains, Phase IV (KMG-IV): sequencing the most valuable type-strain genomes for metagenomic binning, comparative biology and taxonomic classification.</title>
        <authorList>
            <person name="Goeker M."/>
        </authorList>
    </citation>
    <scope>NUCLEOTIDE SEQUENCE [LARGE SCALE GENOMIC DNA]</scope>
    <source>
        <strain evidence="4 5">DSM 44704</strain>
    </source>
</reference>
<keyword evidence="5" id="KW-1185">Reference proteome</keyword>
<dbReference type="SUPFAM" id="SSF69047">
    <property type="entry name" value="Hypothetical protein YjbJ"/>
    <property type="match status" value="1"/>
</dbReference>
<dbReference type="InterPro" id="IPR008462">
    <property type="entry name" value="CsbD"/>
</dbReference>
<dbReference type="AlphaFoldDB" id="A0A318JZ07"/>
<protein>
    <submittedName>
        <fullName evidence="4">Uncharacterized protein YjbJ (UPF0337 family)</fullName>
    </submittedName>
</protein>
<comment type="caution">
    <text evidence="4">The sequence shown here is derived from an EMBL/GenBank/DDBJ whole genome shotgun (WGS) entry which is preliminary data.</text>
</comment>
<feature type="region of interest" description="Disordered" evidence="2">
    <location>
        <begin position="1"/>
        <end position="40"/>
    </location>
</feature>
<dbReference type="InterPro" id="IPR036629">
    <property type="entry name" value="YjbJ_sf"/>
</dbReference>
<organism evidence="4 5">
    <name type="scientific">Nocardia tenerifensis</name>
    <dbReference type="NCBI Taxonomy" id="228006"/>
    <lineage>
        <taxon>Bacteria</taxon>
        <taxon>Bacillati</taxon>
        <taxon>Actinomycetota</taxon>
        <taxon>Actinomycetes</taxon>
        <taxon>Mycobacteriales</taxon>
        <taxon>Nocardiaceae</taxon>
        <taxon>Nocardia</taxon>
    </lineage>
</organism>
<feature type="compositionally biased region" description="Basic and acidic residues" evidence="2">
    <location>
        <begin position="7"/>
        <end position="20"/>
    </location>
</feature>
<name>A0A318JZ07_9NOCA</name>
<feature type="compositionally biased region" description="Basic and acidic residues" evidence="2">
    <location>
        <begin position="29"/>
        <end position="39"/>
    </location>
</feature>
<dbReference type="Gene3D" id="1.10.1470.10">
    <property type="entry name" value="YjbJ"/>
    <property type="match status" value="1"/>
</dbReference>
<evidence type="ECO:0000256" key="2">
    <source>
        <dbReference type="SAM" id="MobiDB-lite"/>
    </source>
</evidence>
<accession>A0A318JZ07</accession>
<dbReference type="Pfam" id="PF05532">
    <property type="entry name" value="CsbD"/>
    <property type="match status" value="1"/>
</dbReference>
<proteinExistence type="inferred from homology"/>
<dbReference type="OrthoDB" id="2143260at2"/>
<evidence type="ECO:0000313" key="4">
    <source>
        <dbReference type="EMBL" id="PXX60888.1"/>
    </source>
</evidence>
<sequence length="68" mass="6894">MSMSDKIGNKVDEFGGKAKEAAGNATGDDDLRAEGKADQVESAVKGAVDNVKDAVGDAVEKAKNALGK</sequence>